<dbReference type="Gene3D" id="1.25.40.10">
    <property type="entry name" value="Tetratricopeptide repeat domain"/>
    <property type="match status" value="2"/>
</dbReference>
<accession>A0A6A5TYH5</accession>
<organism evidence="3 4">
    <name type="scientific">Byssothecium circinans</name>
    <dbReference type="NCBI Taxonomy" id="147558"/>
    <lineage>
        <taxon>Eukaryota</taxon>
        <taxon>Fungi</taxon>
        <taxon>Dikarya</taxon>
        <taxon>Ascomycota</taxon>
        <taxon>Pezizomycotina</taxon>
        <taxon>Dothideomycetes</taxon>
        <taxon>Pleosporomycetidae</taxon>
        <taxon>Pleosporales</taxon>
        <taxon>Massarineae</taxon>
        <taxon>Massarinaceae</taxon>
        <taxon>Byssothecium</taxon>
    </lineage>
</organism>
<evidence type="ECO:0000313" key="4">
    <source>
        <dbReference type="Proteomes" id="UP000800035"/>
    </source>
</evidence>
<sequence length="975" mass="108843">MGVPHSRAEDNYVWQLAQFLLSPRGKSKKVKGVATSGLKRLASLSTQFEQTANSVPILSIHETEPTTMKKFLSSKTMLIGYDAVTLGAIEEEVLPINTTHHNLCNIDVRGTAFPVIEGFVKRSIAKVRRNIERHADQYSTPPVLNEPTVIASLGTAVASVSLSGSGTSTDNKGTLGTSQSPPEHITATRRDPFLPCFSVPVAQNTEFFGSTDLVDLLADVLCQETPEASSLISSPFGLPSEPRGLRTFAICGAGGVGKSQTAAQFVHEYRDHFDAVFWLHGEEDVILEGEFGHIAVQLNLVPEASQEANNLVIARGRVKGWLAKPLKSYNTHGRATVEEATWLLVFDNVENAESLVDYWPDAGSCGSILLTSRDPLAQSDWYHVSQGVTLKEFGVTEATLFLLKNTWRENDENSKALAPSVVKLLGCHPLALVQMASVIVREQLSYDDFVKRYQEEAEHAELFEQSFVSKQRQQTSSHTIASVWSLHTLKFGAGLLHAMSLFDPDGIQDELLEAAVGLDGTHDYPLTTTKYQKARGELLNASLISKDASEQKLLVHRLTQDAVWARLADPRNDHTEAVASFNSAVVILLKSWPRAGYAERHKKDRWHKCEAYSSHTLRLRTRFVRASSSLQRSLKNNVQLSDLLNELGWYFQERARNEEASQCFKMSQEGLLSILATDSISSTRSLDPGLKVKAQFLLAETHRNLGCSAAEHVKPQDAKYHFSEYNKLMVEEFKPKSPGDDSRLAISYFELATSHIMLEEWNEAEKCTAAALEEAGKLTDPIKAIYTCSLPQINLAFVYLLTNRVGGAEQLLLKTLKQRQEIYGANDRVSMITGRAYHGLGLVKEAQGLLDESYEFQCRALEHMIETAGLYHHRTADMYFKVAQHLIRLGKNDEALSNLNSATKTYNDQACYCAERGRVLYWKGRLESLQHGADQAESSFKDALKLYREARPQDRRSLDELREEDFDRIVTFWSR</sequence>
<dbReference type="EMBL" id="ML976988">
    <property type="protein sequence ID" value="KAF1957691.1"/>
    <property type="molecule type" value="Genomic_DNA"/>
</dbReference>
<dbReference type="InterPro" id="IPR056681">
    <property type="entry name" value="DUF7779"/>
</dbReference>
<feature type="compositionally biased region" description="Polar residues" evidence="1">
    <location>
        <begin position="163"/>
        <end position="181"/>
    </location>
</feature>
<feature type="region of interest" description="Disordered" evidence="1">
    <location>
        <begin position="163"/>
        <end position="184"/>
    </location>
</feature>
<keyword evidence="4" id="KW-1185">Reference proteome</keyword>
<dbReference type="OrthoDB" id="6161812at2759"/>
<dbReference type="AlphaFoldDB" id="A0A6A5TYH5"/>
<dbReference type="SUPFAM" id="SSF48452">
    <property type="entry name" value="TPR-like"/>
    <property type="match status" value="2"/>
</dbReference>
<protein>
    <submittedName>
        <fullName evidence="3">TPR-like protein</fullName>
    </submittedName>
</protein>
<gene>
    <name evidence="3" type="ORF">CC80DRAFT_559647</name>
</gene>
<dbReference type="PANTHER" id="PTHR35205">
    <property type="entry name" value="NB-ARC AND TPR DOMAIN PROTEIN"/>
    <property type="match status" value="1"/>
</dbReference>
<dbReference type="PANTHER" id="PTHR35205:SF1">
    <property type="entry name" value="ZU5 DOMAIN-CONTAINING PROTEIN"/>
    <property type="match status" value="1"/>
</dbReference>
<dbReference type="SUPFAM" id="SSF52540">
    <property type="entry name" value="P-loop containing nucleoside triphosphate hydrolases"/>
    <property type="match status" value="1"/>
</dbReference>
<dbReference type="Gene3D" id="3.40.50.300">
    <property type="entry name" value="P-loop containing nucleotide triphosphate hydrolases"/>
    <property type="match status" value="1"/>
</dbReference>
<dbReference type="InterPro" id="IPR027417">
    <property type="entry name" value="P-loop_NTPase"/>
</dbReference>
<dbReference type="InterPro" id="IPR011990">
    <property type="entry name" value="TPR-like_helical_dom_sf"/>
</dbReference>
<feature type="domain" description="DUF7779" evidence="2">
    <location>
        <begin position="484"/>
        <end position="569"/>
    </location>
</feature>
<dbReference type="Proteomes" id="UP000800035">
    <property type="component" value="Unassembled WGS sequence"/>
</dbReference>
<dbReference type="Pfam" id="PF13424">
    <property type="entry name" value="TPR_12"/>
    <property type="match status" value="1"/>
</dbReference>
<evidence type="ECO:0000313" key="3">
    <source>
        <dbReference type="EMBL" id="KAF1957691.1"/>
    </source>
</evidence>
<evidence type="ECO:0000256" key="1">
    <source>
        <dbReference type="SAM" id="MobiDB-lite"/>
    </source>
</evidence>
<dbReference type="GO" id="GO:0043531">
    <property type="term" value="F:ADP binding"/>
    <property type="evidence" value="ECO:0007669"/>
    <property type="project" value="InterPro"/>
</dbReference>
<dbReference type="InterPro" id="IPR019734">
    <property type="entry name" value="TPR_rpt"/>
</dbReference>
<reference evidence="3" key="1">
    <citation type="journal article" date="2020" name="Stud. Mycol.">
        <title>101 Dothideomycetes genomes: a test case for predicting lifestyles and emergence of pathogens.</title>
        <authorList>
            <person name="Haridas S."/>
            <person name="Albert R."/>
            <person name="Binder M."/>
            <person name="Bloem J."/>
            <person name="Labutti K."/>
            <person name="Salamov A."/>
            <person name="Andreopoulos B."/>
            <person name="Baker S."/>
            <person name="Barry K."/>
            <person name="Bills G."/>
            <person name="Bluhm B."/>
            <person name="Cannon C."/>
            <person name="Castanera R."/>
            <person name="Culley D."/>
            <person name="Daum C."/>
            <person name="Ezra D."/>
            <person name="Gonzalez J."/>
            <person name="Henrissat B."/>
            <person name="Kuo A."/>
            <person name="Liang C."/>
            <person name="Lipzen A."/>
            <person name="Lutzoni F."/>
            <person name="Magnuson J."/>
            <person name="Mondo S."/>
            <person name="Nolan M."/>
            <person name="Ohm R."/>
            <person name="Pangilinan J."/>
            <person name="Park H.-J."/>
            <person name="Ramirez L."/>
            <person name="Alfaro M."/>
            <person name="Sun H."/>
            <person name="Tritt A."/>
            <person name="Yoshinaga Y."/>
            <person name="Zwiers L.-H."/>
            <person name="Turgeon B."/>
            <person name="Goodwin S."/>
            <person name="Spatafora J."/>
            <person name="Crous P."/>
            <person name="Grigoriev I."/>
        </authorList>
    </citation>
    <scope>NUCLEOTIDE SEQUENCE</scope>
    <source>
        <strain evidence="3">CBS 675.92</strain>
    </source>
</reference>
<proteinExistence type="predicted"/>
<name>A0A6A5TYH5_9PLEO</name>
<evidence type="ECO:0000259" key="2">
    <source>
        <dbReference type="Pfam" id="PF25000"/>
    </source>
</evidence>
<dbReference type="SMART" id="SM00028">
    <property type="entry name" value="TPR"/>
    <property type="match status" value="4"/>
</dbReference>
<dbReference type="Pfam" id="PF25000">
    <property type="entry name" value="DUF7779"/>
    <property type="match status" value="1"/>
</dbReference>